<proteinExistence type="predicted"/>
<evidence type="ECO:0000313" key="1">
    <source>
        <dbReference type="EMBL" id="OGY23463.1"/>
    </source>
</evidence>
<sequence length="229" mass="26446">MPSVKPNSTISEYQDFVQQVYGLHNMRNYSVGNLLTNTQRFAMRGLKGIRKKDREKTKINLLLSLSWLMSIMNHLHIQIEDEIWSRFPYLCSYCSTCPCSCKEKKVKKRKSIPNNVKALKPATLSDFQKMFRRIYPPEERSLEHGGIHLAEELGEFSESVLTFRGQHKEEDFDKISKEAADLYSCLMGVFNSIEVDVSKELSTLFSNDCHVCKNAPCTCSFDFVAKFKF</sequence>
<dbReference type="EMBL" id="MHCP01000025">
    <property type="protein sequence ID" value="OGY23463.1"/>
    <property type="molecule type" value="Genomic_DNA"/>
</dbReference>
<dbReference type="Gene3D" id="1.10.287.1080">
    <property type="entry name" value="MazG-like"/>
    <property type="match status" value="1"/>
</dbReference>
<dbReference type="PANTHER" id="PTHR42702:SF1">
    <property type="entry name" value="REGULATORY PROTEIN FOR BETA-LACTAMASE"/>
    <property type="match status" value="1"/>
</dbReference>
<dbReference type="PANTHER" id="PTHR42702">
    <property type="entry name" value="NUCLEOTIDE PYROPHOSPHOHYDROLASE"/>
    <property type="match status" value="1"/>
</dbReference>
<name>A0A1G1W719_9BACT</name>
<evidence type="ECO:0008006" key="3">
    <source>
        <dbReference type="Google" id="ProtNLM"/>
    </source>
</evidence>
<reference evidence="1 2" key="1">
    <citation type="journal article" date="2016" name="Nat. Commun.">
        <title>Thousands of microbial genomes shed light on interconnected biogeochemical processes in an aquifer system.</title>
        <authorList>
            <person name="Anantharaman K."/>
            <person name="Brown C.T."/>
            <person name="Hug L.A."/>
            <person name="Sharon I."/>
            <person name="Castelle C.J."/>
            <person name="Probst A.J."/>
            <person name="Thomas B.C."/>
            <person name="Singh A."/>
            <person name="Wilkins M.J."/>
            <person name="Karaoz U."/>
            <person name="Brodie E.L."/>
            <person name="Williams K.H."/>
            <person name="Hubbard S.S."/>
            <person name="Banfield J.F."/>
        </authorList>
    </citation>
    <scope>NUCLEOTIDE SEQUENCE [LARGE SCALE GENOMIC DNA]</scope>
</reference>
<dbReference type="STRING" id="1802593.A2172_04565"/>
<protein>
    <recommendedName>
        <fullName evidence="3">NTP pyrophosphohydrolase MazG putative catalytic core domain-containing protein</fullName>
    </recommendedName>
</protein>
<evidence type="ECO:0000313" key="2">
    <source>
        <dbReference type="Proteomes" id="UP000176631"/>
    </source>
</evidence>
<comment type="caution">
    <text evidence="1">The sequence shown here is derived from an EMBL/GenBank/DDBJ whole genome shotgun (WGS) entry which is preliminary data.</text>
</comment>
<dbReference type="AlphaFoldDB" id="A0A1G1W719"/>
<dbReference type="Proteomes" id="UP000176631">
    <property type="component" value="Unassembled WGS sequence"/>
</dbReference>
<organism evidence="1 2">
    <name type="scientific">Candidatus Woykebacteria bacterium RBG_13_40_15</name>
    <dbReference type="NCBI Taxonomy" id="1802593"/>
    <lineage>
        <taxon>Bacteria</taxon>
        <taxon>Candidatus Woykeibacteriota</taxon>
    </lineage>
</organism>
<gene>
    <name evidence="1" type="ORF">A2172_04565</name>
</gene>
<accession>A0A1G1W719</accession>
<dbReference type="CDD" id="cd11523">
    <property type="entry name" value="NTP-PPase"/>
    <property type="match status" value="1"/>
</dbReference>